<sequence>MNYSTPPIKYKPSKITVIGDSGVGKSALISQFLNRVIDPNTQPTIGNISANTKLDDGTDTLNVVIWDTAGQERFKSMTDLFFREARGCVIVFDLTDYSTFIGTQNWYERICKNSVSPPVCVLVGNKKDLSHKEVNTDQALKQAALFNALYFEVSALTGEGVKDAFYSFLGRIEPEVDQKVEVVVGQPTNEKKEKKCC</sequence>
<dbReference type="NCBIfam" id="TIGR00231">
    <property type="entry name" value="small_GTP"/>
    <property type="match status" value="1"/>
</dbReference>
<keyword evidence="3" id="KW-0547">Nucleotide-binding</keyword>
<dbReference type="InterPro" id="IPR027417">
    <property type="entry name" value="P-loop_NTPase"/>
</dbReference>
<name>A0A0A1U6E8_ENTIV</name>
<dbReference type="PANTHER" id="PTHR47978">
    <property type="match status" value="1"/>
</dbReference>
<dbReference type="Pfam" id="PF00071">
    <property type="entry name" value="Ras"/>
    <property type="match status" value="1"/>
</dbReference>
<dbReference type="OMA" id="WYERICK"/>
<dbReference type="InterPro" id="IPR001806">
    <property type="entry name" value="Small_GTPase"/>
</dbReference>
<dbReference type="GeneID" id="14889160"/>
<dbReference type="FunFam" id="3.40.50.300:FF:001447">
    <property type="entry name" value="Ras-related protein Rab-1B"/>
    <property type="match status" value="1"/>
</dbReference>
<evidence type="ECO:0000313" key="5">
    <source>
        <dbReference type="EMBL" id="ELP89993.1"/>
    </source>
</evidence>
<comment type="similarity">
    <text evidence="2">Belongs to the small GTPase superfamily. Rho family.</text>
</comment>
<dbReference type="GO" id="GO:0005525">
    <property type="term" value="F:GTP binding"/>
    <property type="evidence" value="ECO:0007669"/>
    <property type="project" value="UniProtKB-KW"/>
</dbReference>
<dbReference type="OrthoDB" id="63533at2759"/>
<dbReference type="Proteomes" id="UP000014680">
    <property type="component" value="Unassembled WGS sequence"/>
</dbReference>
<organism evidence="5 6">
    <name type="scientific">Entamoeba invadens IP1</name>
    <dbReference type="NCBI Taxonomy" id="370355"/>
    <lineage>
        <taxon>Eukaryota</taxon>
        <taxon>Amoebozoa</taxon>
        <taxon>Evosea</taxon>
        <taxon>Archamoebae</taxon>
        <taxon>Mastigamoebida</taxon>
        <taxon>Entamoebidae</taxon>
        <taxon>Entamoeba</taxon>
    </lineage>
</organism>
<proteinExistence type="inferred from homology"/>
<dbReference type="InterPro" id="IPR005225">
    <property type="entry name" value="Small_GTP-bd"/>
</dbReference>
<comment type="similarity">
    <text evidence="1">Belongs to the small GTPase superfamily. Rab family.</text>
</comment>
<dbReference type="GO" id="GO:0003924">
    <property type="term" value="F:GTPase activity"/>
    <property type="evidence" value="ECO:0007669"/>
    <property type="project" value="InterPro"/>
</dbReference>
<dbReference type="AlphaFoldDB" id="A0A0A1U6E8"/>
<dbReference type="Gene3D" id="3.40.50.300">
    <property type="entry name" value="P-loop containing nucleotide triphosphate hydrolases"/>
    <property type="match status" value="1"/>
</dbReference>
<dbReference type="SMART" id="SM00174">
    <property type="entry name" value="RHO"/>
    <property type="match status" value="1"/>
</dbReference>
<dbReference type="PROSITE" id="PS51421">
    <property type="entry name" value="RAS"/>
    <property type="match status" value="1"/>
</dbReference>
<dbReference type="SMART" id="SM00176">
    <property type="entry name" value="RAN"/>
    <property type="match status" value="1"/>
</dbReference>
<evidence type="ECO:0000256" key="1">
    <source>
        <dbReference type="ARBA" id="ARBA00006270"/>
    </source>
</evidence>
<keyword evidence="6" id="KW-1185">Reference proteome</keyword>
<dbReference type="SMART" id="SM00175">
    <property type="entry name" value="RAB"/>
    <property type="match status" value="1"/>
</dbReference>
<evidence type="ECO:0000313" key="6">
    <source>
        <dbReference type="Proteomes" id="UP000014680"/>
    </source>
</evidence>
<reference evidence="5 6" key="1">
    <citation type="submission" date="2012-10" db="EMBL/GenBank/DDBJ databases">
        <authorList>
            <person name="Zafar N."/>
            <person name="Inman J."/>
            <person name="Hall N."/>
            <person name="Lorenzi H."/>
            <person name="Caler E."/>
        </authorList>
    </citation>
    <scope>NUCLEOTIDE SEQUENCE [LARGE SCALE GENOMIC DNA]</scope>
    <source>
        <strain evidence="5 6">IP1</strain>
    </source>
</reference>
<dbReference type="PROSITE" id="PS51419">
    <property type="entry name" value="RAB"/>
    <property type="match status" value="1"/>
</dbReference>
<dbReference type="EMBL" id="KB206537">
    <property type="protein sequence ID" value="ELP89993.1"/>
    <property type="molecule type" value="Genomic_DNA"/>
</dbReference>
<dbReference type="CDD" id="cd00154">
    <property type="entry name" value="Rab"/>
    <property type="match status" value="1"/>
</dbReference>
<evidence type="ECO:0000256" key="3">
    <source>
        <dbReference type="ARBA" id="ARBA00022741"/>
    </source>
</evidence>
<dbReference type="SUPFAM" id="SSF52540">
    <property type="entry name" value="P-loop containing nucleoside triphosphate hydrolases"/>
    <property type="match status" value="1"/>
</dbReference>
<evidence type="ECO:0000256" key="2">
    <source>
        <dbReference type="ARBA" id="ARBA00010142"/>
    </source>
</evidence>
<gene>
    <name evidence="5" type="ORF">EIN_403070</name>
</gene>
<dbReference type="SMART" id="SM00173">
    <property type="entry name" value="RAS"/>
    <property type="match status" value="1"/>
</dbReference>
<evidence type="ECO:0000256" key="4">
    <source>
        <dbReference type="ARBA" id="ARBA00023134"/>
    </source>
</evidence>
<accession>A0A0A1U6E8</accession>
<keyword evidence="4" id="KW-0342">GTP-binding</keyword>
<dbReference type="VEuPathDB" id="AmoebaDB:EIN_403070"/>
<dbReference type="KEGG" id="eiv:EIN_403070"/>
<dbReference type="PRINTS" id="PR00449">
    <property type="entry name" value="RASTRNSFRMNG"/>
</dbReference>
<evidence type="ECO:0008006" key="7">
    <source>
        <dbReference type="Google" id="ProtNLM"/>
    </source>
</evidence>
<dbReference type="RefSeq" id="XP_004256764.1">
    <property type="nucleotide sequence ID" value="XM_004256716.1"/>
</dbReference>
<protein>
    <recommendedName>
        <fullName evidence="7">Small GTP-binding protein</fullName>
    </recommendedName>
</protein>